<reference evidence="1 2" key="1">
    <citation type="journal article" date="2017" name="PLoS Biol.">
        <title>The sea cucumber genome provides insights into morphological evolution and visceral regeneration.</title>
        <authorList>
            <person name="Zhang X."/>
            <person name="Sun L."/>
            <person name="Yuan J."/>
            <person name="Sun Y."/>
            <person name="Gao Y."/>
            <person name="Zhang L."/>
            <person name="Li S."/>
            <person name="Dai H."/>
            <person name="Hamel J.F."/>
            <person name="Liu C."/>
            <person name="Yu Y."/>
            <person name="Liu S."/>
            <person name="Lin W."/>
            <person name="Guo K."/>
            <person name="Jin S."/>
            <person name="Xu P."/>
            <person name="Storey K.B."/>
            <person name="Huan P."/>
            <person name="Zhang T."/>
            <person name="Zhou Y."/>
            <person name="Zhang J."/>
            <person name="Lin C."/>
            <person name="Li X."/>
            <person name="Xing L."/>
            <person name="Huo D."/>
            <person name="Sun M."/>
            <person name="Wang L."/>
            <person name="Mercier A."/>
            <person name="Li F."/>
            <person name="Yang H."/>
            <person name="Xiang J."/>
        </authorList>
    </citation>
    <scope>NUCLEOTIDE SEQUENCE [LARGE SCALE GENOMIC DNA]</scope>
    <source>
        <strain evidence="1">Shaxun</strain>
        <tissue evidence="1">Muscle</tissue>
    </source>
</reference>
<gene>
    <name evidence="1" type="ORF">BSL78_06428</name>
</gene>
<organism evidence="1 2">
    <name type="scientific">Stichopus japonicus</name>
    <name type="common">Sea cucumber</name>
    <dbReference type="NCBI Taxonomy" id="307972"/>
    <lineage>
        <taxon>Eukaryota</taxon>
        <taxon>Metazoa</taxon>
        <taxon>Echinodermata</taxon>
        <taxon>Eleutherozoa</taxon>
        <taxon>Echinozoa</taxon>
        <taxon>Holothuroidea</taxon>
        <taxon>Aspidochirotacea</taxon>
        <taxon>Aspidochirotida</taxon>
        <taxon>Stichopodidae</taxon>
        <taxon>Apostichopus</taxon>
    </lineage>
</organism>
<proteinExistence type="predicted"/>
<dbReference type="PANTHER" id="PTHR37984">
    <property type="entry name" value="PROTEIN CBG26694"/>
    <property type="match status" value="1"/>
</dbReference>
<dbReference type="Gene3D" id="3.30.70.270">
    <property type="match status" value="1"/>
</dbReference>
<protein>
    <recommendedName>
        <fullName evidence="3">Reverse transcriptase domain-containing protein</fullName>
    </recommendedName>
</protein>
<dbReference type="SUPFAM" id="SSF56672">
    <property type="entry name" value="DNA/RNA polymerases"/>
    <property type="match status" value="1"/>
</dbReference>
<dbReference type="InterPro" id="IPR050951">
    <property type="entry name" value="Retrovirus_Pol_polyprotein"/>
</dbReference>
<name>A0A2G8L8R4_STIJA</name>
<sequence length="126" mass="14466">MREKVEAELQRLQDQGFNKLIQYSEWVAPIVPVMKHDRSIQICGDYKLTVNAAAKVDKYLLPKVDDLFATLAGGEKFTKLDLSQAYQQVLLDDKSQAFVVNNTNKGLFRYNRLPFGYHRHPVFFGG</sequence>
<dbReference type="Gene3D" id="3.10.10.10">
    <property type="entry name" value="HIV Type 1 Reverse Transcriptase, subunit A, domain 1"/>
    <property type="match status" value="1"/>
</dbReference>
<dbReference type="OrthoDB" id="10056300at2759"/>
<dbReference type="Proteomes" id="UP000230750">
    <property type="component" value="Unassembled WGS sequence"/>
</dbReference>
<dbReference type="InterPro" id="IPR043128">
    <property type="entry name" value="Rev_trsase/Diguanyl_cyclase"/>
</dbReference>
<keyword evidence="2" id="KW-1185">Reference proteome</keyword>
<accession>A0A2G8L8R4</accession>
<evidence type="ECO:0008006" key="3">
    <source>
        <dbReference type="Google" id="ProtNLM"/>
    </source>
</evidence>
<evidence type="ECO:0000313" key="2">
    <source>
        <dbReference type="Proteomes" id="UP000230750"/>
    </source>
</evidence>
<evidence type="ECO:0000313" key="1">
    <source>
        <dbReference type="EMBL" id="PIK56642.1"/>
    </source>
</evidence>
<dbReference type="PANTHER" id="PTHR37984:SF13">
    <property type="entry name" value="RIBONUCLEASE H"/>
    <property type="match status" value="1"/>
</dbReference>
<dbReference type="InterPro" id="IPR043502">
    <property type="entry name" value="DNA/RNA_pol_sf"/>
</dbReference>
<dbReference type="AlphaFoldDB" id="A0A2G8L8R4"/>
<dbReference type="EMBL" id="MRZV01000168">
    <property type="protein sequence ID" value="PIK56642.1"/>
    <property type="molecule type" value="Genomic_DNA"/>
</dbReference>
<comment type="caution">
    <text evidence="1">The sequence shown here is derived from an EMBL/GenBank/DDBJ whole genome shotgun (WGS) entry which is preliminary data.</text>
</comment>